<name>A0A1B3BCL6_9GAMM</name>
<organism evidence="1 2">
    <name type="scientific">Kangiella sediminilitoris</name>
    <dbReference type="NCBI Taxonomy" id="1144748"/>
    <lineage>
        <taxon>Bacteria</taxon>
        <taxon>Pseudomonadati</taxon>
        <taxon>Pseudomonadota</taxon>
        <taxon>Gammaproteobacteria</taxon>
        <taxon>Kangiellales</taxon>
        <taxon>Kangiellaceae</taxon>
        <taxon>Kangiella</taxon>
    </lineage>
</organism>
<dbReference type="Proteomes" id="UP000094147">
    <property type="component" value="Chromosome"/>
</dbReference>
<dbReference type="KEGG" id="ksd:KS2013_1847"/>
<gene>
    <name evidence="1" type="ORF">KS2013_1847</name>
</gene>
<evidence type="ECO:0000313" key="2">
    <source>
        <dbReference type="Proteomes" id="UP000094147"/>
    </source>
</evidence>
<dbReference type="AlphaFoldDB" id="A0A1B3BCL6"/>
<protein>
    <submittedName>
        <fullName evidence="1">Uncharacterized protein</fullName>
    </submittedName>
</protein>
<evidence type="ECO:0000313" key="1">
    <source>
        <dbReference type="EMBL" id="AOE50556.1"/>
    </source>
</evidence>
<accession>A0A1B3BCL6</accession>
<keyword evidence="2" id="KW-1185">Reference proteome</keyword>
<dbReference type="EMBL" id="CP012418">
    <property type="protein sequence ID" value="AOE50556.1"/>
    <property type="molecule type" value="Genomic_DNA"/>
</dbReference>
<dbReference type="RefSeq" id="WP_068992935.1">
    <property type="nucleotide sequence ID" value="NZ_CP012418.1"/>
</dbReference>
<proteinExistence type="predicted"/>
<dbReference type="OrthoDB" id="6197713at2"/>
<reference evidence="2" key="1">
    <citation type="submission" date="2015-08" db="EMBL/GenBank/DDBJ databases">
        <authorList>
            <person name="Kim K.M."/>
        </authorList>
    </citation>
    <scope>NUCLEOTIDE SEQUENCE [LARGE SCALE GENOMIC DNA]</scope>
    <source>
        <strain evidence="2">KCTC 23892</strain>
    </source>
</reference>
<sequence>MNNEQDLLKQLNNLPDAANAPDRWSEIRQQIESESATSKQKPWWSMAIAASLLVAAIVSTLFLPEGQQTGTDSVVTTDKKSDDHNQVFALTIQSLQQANATYYAVLGQQIRAEEIWLSEKTRVSLESLRDAQQQYRQVLAQEPDNGKAKQRLFWLYQKERELLRQILVA</sequence>